<organism evidence="1 2">
    <name type="scientific">Laccaria amethystina LaAM-08-1</name>
    <dbReference type="NCBI Taxonomy" id="1095629"/>
    <lineage>
        <taxon>Eukaryota</taxon>
        <taxon>Fungi</taxon>
        <taxon>Dikarya</taxon>
        <taxon>Basidiomycota</taxon>
        <taxon>Agaricomycotina</taxon>
        <taxon>Agaricomycetes</taxon>
        <taxon>Agaricomycetidae</taxon>
        <taxon>Agaricales</taxon>
        <taxon>Agaricineae</taxon>
        <taxon>Hydnangiaceae</taxon>
        <taxon>Laccaria</taxon>
    </lineage>
</organism>
<dbReference type="EMBL" id="KN838936">
    <property type="protein sequence ID" value="KIJ92112.1"/>
    <property type="molecule type" value="Genomic_DNA"/>
</dbReference>
<accession>A0A0C9X6S3</accession>
<protein>
    <submittedName>
        <fullName evidence="1">Uncharacterized protein</fullName>
    </submittedName>
</protein>
<dbReference type="AlphaFoldDB" id="A0A0C9X6S3"/>
<reference evidence="1 2" key="1">
    <citation type="submission" date="2014-04" db="EMBL/GenBank/DDBJ databases">
        <authorList>
            <consortium name="DOE Joint Genome Institute"/>
            <person name="Kuo A."/>
            <person name="Kohler A."/>
            <person name="Nagy L.G."/>
            <person name="Floudas D."/>
            <person name="Copeland A."/>
            <person name="Barry K.W."/>
            <person name="Cichocki N."/>
            <person name="Veneault-Fourrey C."/>
            <person name="LaButti K."/>
            <person name="Lindquist E.A."/>
            <person name="Lipzen A."/>
            <person name="Lundell T."/>
            <person name="Morin E."/>
            <person name="Murat C."/>
            <person name="Sun H."/>
            <person name="Tunlid A."/>
            <person name="Henrissat B."/>
            <person name="Grigoriev I.V."/>
            <person name="Hibbett D.S."/>
            <person name="Martin F."/>
            <person name="Nordberg H.P."/>
            <person name="Cantor M.N."/>
            <person name="Hua S.X."/>
        </authorList>
    </citation>
    <scope>NUCLEOTIDE SEQUENCE [LARGE SCALE GENOMIC DNA]</scope>
    <source>
        <strain evidence="1 2">LaAM-08-1</strain>
    </source>
</reference>
<keyword evidence="2" id="KW-1185">Reference proteome</keyword>
<evidence type="ECO:0000313" key="1">
    <source>
        <dbReference type="EMBL" id="KIJ92112.1"/>
    </source>
</evidence>
<reference evidence="2" key="2">
    <citation type="submission" date="2015-01" db="EMBL/GenBank/DDBJ databases">
        <title>Evolutionary Origins and Diversification of the Mycorrhizal Mutualists.</title>
        <authorList>
            <consortium name="DOE Joint Genome Institute"/>
            <consortium name="Mycorrhizal Genomics Consortium"/>
            <person name="Kohler A."/>
            <person name="Kuo A."/>
            <person name="Nagy L.G."/>
            <person name="Floudas D."/>
            <person name="Copeland A."/>
            <person name="Barry K.W."/>
            <person name="Cichocki N."/>
            <person name="Veneault-Fourrey C."/>
            <person name="LaButti K."/>
            <person name="Lindquist E.A."/>
            <person name="Lipzen A."/>
            <person name="Lundell T."/>
            <person name="Morin E."/>
            <person name="Murat C."/>
            <person name="Riley R."/>
            <person name="Ohm R."/>
            <person name="Sun H."/>
            <person name="Tunlid A."/>
            <person name="Henrissat B."/>
            <person name="Grigoriev I.V."/>
            <person name="Hibbett D.S."/>
            <person name="Martin F."/>
        </authorList>
    </citation>
    <scope>NUCLEOTIDE SEQUENCE [LARGE SCALE GENOMIC DNA]</scope>
    <source>
        <strain evidence="2">LaAM-08-1</strain>
    </source>
</reference>
<dbReference type="HOGENOM" id="CLU_2904541_0_0_1"/>
<evidence type="ECO:0000313" key="2">
    <source>
        <dbReference type="Proteomes" id="UP000054477"/>
    </source>
</evidence>
<dbReference type="Proteomes" id="UP000054477">
    <property type="component" value="Unassembled WGS sequence"/>
</dbReference>
<name>A0A0C9X6S3_9AGAR</name>
<sequence length="62" mass="6603">MAAPHPAVMYVISERCVEALEVHRAGWGGSGLGAGPWKTPTGQRHVVHFLIVVILVVAKQSS</sequence>
<proteinExistence type="predicted"/>
<gene>
    <name evidence="1" type="ORF">K443DRAFT_459107</name>
</gene>